<dbReference type="AlphaFoldDB" id="A0A8S1N6S3"/>
<gene>
    <name evidence="1" type="ORF">PSON_ATCC_30995.1.T0520213</name>
</gene>
<name>A0A8S1N6S3_9CILI</name>
<dbReference type="Proteomes" id="UP000692954">
    <property type="component" value="Unassembled WGS sequence"/>
</dbReference>
<comment type="caution">
    <text evidence="1">The sequence shown here is derived from an EMBL/GenBank/DDBJ whole genome shotgun (WGS) entry which is preliminary data.</text>
</comment>
<evidence type="ECO:0000313" key="2">
    <source>
        <dbReference type="Proteomes" id="UP000692954"/>
    </source>
</evidence>
<organism evidence="1 2">
    <name type="scientific">Paramecium sonneborni</name>
    <dbReference type="NCBI Taxonomy" id="65129"/>
    <lineage>
        <taxon>Eukaryota</taxon>
        <taxon>Sar</taxon>
        <taxon>Alveolata</taxon>
        <taxon>Ciliophora</taxon>
        <taxon>Intramacronucleata</taxon>
        <taxon>Oligohymenophorea</taxon>
        <taxon>Peniculida</taxon>
        <taxon>Parameciidae</taxon>
        <taxon>Paramecium</taxon>
    </lineage>
</organism>
<evidence type="ECO:0000313" key="1">
    <source>
        <dbReference type="EMBL" id="CAD8088160.1"/>
    </source>
</evidence>
<accession>A0A8S1N6S3</accession>
<sequence length="56" mass="6766">MKKNNQELQKTQKDQQFQQDLLDSTFDQNDQIKQIDRKQIIITSNRMDIVQNIEDD</sequence>
<keyword evidence="2" id="KW-1185">Reference proteome</keyword>
<proteinExistence type="predicted"/>
<protein>
    <submittedName>
        <fullName evidence="1">Uncharacterized protein</fullName>
    </submittedName>
</protein>
<reference evidence="1" key="1">
    <citation type="submission" date="2021-01" db="EMBL/GenBank/DDBJ databases">
        <authorList>
            <consortium name="Genoscope - CEA"/>
            <person name="William W."/>
        </authorList>
    </citation>
    <scope>NUCLEOTIDE SEQUENCE</scope>
</reference>
<dbReference type="EMBL" id="CAJJDN010000052">
    <property type="protein sequence ID" value="CAD8088160.1"/>
    <property type="molecule type" value="Genomic_DNA"/>
</dbReference>